<organism evidence="5 6">
    <name type="scientific">Klebsiella variicola</name>
    <dbReference type="NCBI Taxonomy" id="244366"/>
    <lineage>
        <taxon>Bacteria</taxon>
        <taxon>Pseudomonadati</taxon>
        <taxon>Pseudomonadota</taxon>
        <taxon>Gammaproteobacteria</taxon>
        <taxon>Enterobacterales</taxon>
        <taxon>Enterobacteriaceae</taxon>
        <taxon>Klebsiella/Raoultella group</taxon>
        <taxon>Klebsiella</taxon>
        <taxon>Klebsiella pneumoniae complex</taxon>
    </lineage>
</organism>
<keyword evidence="6" id="KW-1185">Reference proteome</keyword>
<reference evidence="5" key="1">
    <citation type="submission" date="2022-05" db="EMBL/GenBank/DDBJ databases">
        <authorList>
            <person name="Alioto T."/>
            <person name="Alioto T."/>
            <person name="Gomez Garrido J."/>
        </authorList>
    </citation>
    <scope>NUCLEOTIDE SEQUENCE</scope>
    <source>
        <strain evidence="5">0</strain>
        <plasmid evidence="5">P1</plasmid>
    </source>
</reference>
<dbReference type="InterPro" id="IPR050298">
    <property type="entry name" value="Gram-neg_bact_OMP"/>
</dbReference>
<dbReference type="GO" id="GO:0015288">
    <property type="term" value="F:porin activity"/>
    <property type="evidence" value="ECO:0007669"/>
    <property type="project" value="InterPro"/>
</dbReference>
<protein>
    <recommendedName>
        <fullName evidence="7">Porin</fullName>
    </recommendedName>
</protein>
<proteinExistence type="predicted"/>
<dbReference type="InterPro" id="IPR023614">
    <property type="entry name" value="Porin_dom_sf"/>
</dbReference>
<evidence type="ECO:0000313" key="5">
    <source>
        <dbReference type="EMBL" id="CAH6253247.1"/>
    </source>
</evidence>
<dbReference type="EMBL" id="OW969750">
    <property type="protein sequence ID" value="CAH6253247.1"/>
    <property type="molecule type" value="Genomic_DNA"/>
</dbReference>
<name>A0A9P0VKF4_KLEVA</name>
<keyword evidence="3" id="KW-0472">Membrane</keyword>
<dbReference type="PANTHER" id="PTHR34501">
    <property type="entry name" value="PROTEIN YDDL-RELATED"/>
    <property type="match status" value="1"/>
</dbReference>
<dbReference type="Gene3D" id="2.40.160.10">
    <property type="entry name" value="Porin"/>
    <property type="match status" value="1"/>
</dbReference>
<geneLocation type="plasmid" evidence="5 6">
    <name>P1</name>
</geneLocation>
<dbReference type="RefSeq" id="WP_179153915.1">
    <property type="nucleotide sequence ID" value="NZ_JAAFAQ010000011.1"/>
</dbReference>
<evidence type="ECO:0008006" key="7">
    <source>
        <dbReference type="Google" id="ProtNLM"/>
    </source>
</evidence>
<evidence type="ECO:0000256" key="1">
    <source>
        <dbReference type="ARBA" id="ARBA00004571"/>
    </source>
</evidence>
<gene>
    <name evidence="5" type="ORF">AN2335V1_4884</name>
</gene>
<dbReference type="AlphaFoldDB" id="A0A9P0VKF4"/>
<keyword evidence="5" id="KW-0614">Plasmid</keyword>
<accession>A0A9P0VKF4</accession>
<evidence type="ECO:0000256" key="4">
    <source>
        <dbReference type="SAM" id="SignalP"/>
    </source>
</evidence>
<evidence type="ECO:0000256" key="3">
    <source>
        <dbReference type="ARBA" id="ARBA00023136"/>
    </source>
</evidence>
<dbReference type="CDD" id="cd00342">
    <property type="entry name" value="gram_neg_porins"/>
    <property type="match status" value="1"/>
</dbReference>
<dbReference type="InterPro" id="IPR033900">
    <property type="entry name" value="Gram_neg_porin_domain"/>
</dbReference>
<dbReference type="PANTHER" id="PTHR34501:SF2">
    <property type="entry name" value="OUTER MEMBRANE PORIN F-RELATED"/>
    <property type="match status" value="1"/>
</dbReference>
<evidence type="ECO:0000256" key="2">
    <source>
        <dbReference type="ARBA" id="ARBA00022729"/>
    </source>
</evidence>
<keyword evidence="2 4" id="KW-0732">Signal</keyword>
<feature type="chain" id="PRO_5040456894" description="Porin" evidence="4">
    <location>
        <begin position="24"/>
        <end position="425"/>
    </location>
</feature>
<dbReference type="GO" id="GO:0009279">
    <property type="term" value="C:cell outer membrane"/>
    <property type="evidence" value="ECO:0007669"/>
    <property type="project" value="UniProtKB-SubCell"/>
</dbReference>
<dbReference type="Proteomes" id="UP000789617">
    <property type="component" value="Plasmid P1"/>
</dbReference>
<sequence length="425" mass="46294">MKKIIPPAIAASLSLILSGSVMAQDSHSLQAAPGYTATQTKGATLWSDNDNAIGVLGSLRLFGKTDSAHTQKHDIQNNDSRLGVAMRHNLRAGESDTFTLGYYETGIHGLDSSTDGLSNNVYTRQAYAGVGSETLGILTFGKQYAPTDWGLGVDTTYAWGGKGKHDQAGMSTDIVNSAGIWYYTDDHLTVGLMAQGNDNVDKIGFADYGNGPDLHNAFRDGAARVHNGAAMAARYQWENGLTLSTAAAYNHYTVNAGLSQNCTPFGPDGHCYPWTETDGQPYDGNTYSMGMNAKYTTNVGDHAWYNGAQATWYVNKVDNVTSATRGQYRHNPLRADDQETILGLEYDSRLHLTDNWSVYADVSWLRGGDAMEGQHLESTVLGTDYWLGKNAVTYVEYSYQKAWGNANDDWNIDDHLGAVGLRVFI</sequence>
<comment type="subcellular location">
    <subcellularLocation>
        <location evidence="1">Cell outer membrane</location>
        <topology evidence="1">Multi-pass membrane protein</topology>
    </subcellularLocation>
</comment>
<dbReference type="SUPFAM" id="SSF56935">
    <property type="entry name" value="Porins"/>
    <property type="match status" value="1"/>
</dbReference>
<evidence type="ECO:0000313" key="6">
    <source>
        <dbReference type="Proteomes" id="UP000789617"/>
    </source>
</evidence>
<feature type="signal peptide" evidence="4">
    <location>
        <begin position="1"/>
        <end position="23"/>
    </location>
</feature>